<dbReference type="GO" id="GO:0046688">
    <property type="term" value="P:response to copper ion"/>
    <property type="evidence" value="ECO:0007669"/>
    <property type="project" value="InterPro"/>
</dbReference>
<evidence type="ECO:0000256" key="5">
    <source>
        <dbReference type="ARBA" id="ARBA00022692"/>
    </source>
</evidence>
<keyword evidence="4" id="KW-1003">Cell membrane</keyword>
<dbReference type="FunFam" id="2.60.40.1220:FF:000001">
    <property type="entry name" value="CopC domain-containing protein YobA"/>
    <property type="match status" value="1"/>
</dbReference>
<keyword evidence="10" id="KW-0186">Copper</keyword>
<feature type="transmembrane region" description="Helical" evidence="13">
    <location>
        <begin position="384"/>
        <end position="406"/>
    </location>
</feature>
<dbReference type="GO" id="GO:0006825">
    <property type="term" value="P:copper ion transport"/>
    <property type="evidence" value="ECO:0007669"/>
    <property type="project" value="InterPro"/>
</dbReference>
<feature type="transmembrane region" description="Helical" evidence="13">
    <location>
        <begin position="441"/>
        <end position="459"/>
    </location>
</feature>
<comment type="subcellular location">
    <subcellularLocation>
        <location evidence="2">Cell membrane</location>
        <topology evidence="2">Multi-pass membrane protein</topology>
    </subcellularLocation>
    <subcellularLocation>
        <location evidence="1">Periplasm</location>
    </subcellularLocation>
</comment>
<dbReference type="InterPro" id="IPR008457">
    <property type="entry name" value="Cu-R_CopD_dom"/>
</dbReference>
<keyword evidence="9 13" id="KW-1133">Transmembrane helix</keyword>
<evidence type="ECO:0000256" key="8">
    <source>
        <dbReference type="ARBA" id="ARBA00022764"/>
    </source>
</evidence>
<keyword evidence="6" id="KW-0479">Metal-binding</keyword>
<dbReference type="InterPro" id="IPR007348">
    <property type="entry name" value="CopC_dom"/>
</dbReference>
<dbReference type="EMBL" id="JAGSOG010000304">
    <property type="protein sequence ID" value="MBR7838578.1"/>
    <property type="molecule type" value="Genomic_DNA"/>
</dbReference>
<feature type="transmembrane region" description="Helical" evidence="13">
    <location>
        <begin position="315"/>
        <end position="333"/>
    </location>
</feature>
<sequence>MSKPSLARRVGRRRGLRALLAAVGAAVVVLLAAGPASAHATLENTNPAQGAVASTAPAQVSLTFDESVGISADSIRVFDPNGKRVDDGQTVATSNPDTIAISLRSGLADGTYTVAWHVISADSHPVEGAYVFSVGAAGSTKVDQATINVSSSRAVGVFYGALRWLGYLGYALLFGGFVFLALCRPADAADPRAFRLLAIGWTASLAAALGVLIVQGAYAGELPLGDALDASVLRGTLDTRFGQAVLARLILLAVTAPLLAATLGRLPAATGRGRALFLGAAATLGVAGAGTWAAADHASTGIQVPLAVFSDLVHISAMGLWLGGLVMLALVACRPKDEAGAEGAVPAVRAFSRLALCCVGALVASGVYQAWRGVGSWAALSGTAYGRLVVLKIGGICILIGLGWMARDWIRRAVEHTGSAAVPEAQRIDADGLLRRLRRSVVLEAGVALIVLVFSSILVESEPGRTAEAAAAGPTSSSVAFDTGTVSGTLSYYLGPGKVGLNQAHLYLDNSKGLPYDAAQLTIQFSLTSAKLGPENATVVHDGPGHYIDTPIDLTFAGEWTMSVTIRSDDFDETTVNLPIKITP</sequence>
<feature type="transmembrane region" description="Helical" evidence="13">
    <location>
        <begin position="241"/>
        <end position="263"/>
    </location>
</feature>
<keyword evidence="7 14" id="KW-0732">Signal</keyword>
<feature type="transmembrane region" description="Helical" evidence="13">
    <location>
        <begin position="194"/>
        <end position="218"/>
    </location>
</feature>
<dbReference type="GO" id="GO:0005507">
    <property type="term" value="F:copper ion binding"/>
    <property type="evidence" value="ECO:0007669"/>
    <property type="project" value="InterPro"/>
</dbReference>
<dbReference type="GO" id="GO:0042597">
    <property type="term" value="C:periplasmic space"/>
    <property type="evidence" value="ECO:0007669"/>
    <property type="project" value="UniProtKB-SubCell"/>
</dbReference>
<dbReference type="Pfam" id="PF04234">
    <property type="entry name" value="CopC"/>
    <property type="match status" value="1"/>
</dbReference>
<evidence type="ECO:0000256" key="3">
    <source>
        <dbReference type="ARBA" id="ARBA00010509"/>
    </source>
</evidence>
<dbReference type="Proteomes" id="UP000675781">
    <property type="component" value="Unassembled WGS sequence"/>
</dbReference>
<evidence type="ECO:0000256" key="4">
    <source>
        <dbReference type="ARBA" id="ARBA00022475"/>
    </source>
</evidence>
<proteinExistence type="inferred from homology"/>
<feature type="transmembrane region" description="Helical" evidence="13">
    <location>
        <begin position="354"/>
        <end position="372"/>
    </location>
</feature>
<dbReference type="PANTHER" id="PTHR34820">
    <property type="entry name" value="INNER MEMBRANE PROTEIN YEBZ"/>
    <property type="match status" value="1"/>
</dbReference>
<dbReference type="InterPro" id="IPR032694">
    <property type="entry name" value="CopC/D"/>
</dbReference>
<feature type="transmembrane region" description="Helical" evidence="13">
    <location>
        <begin position="275"/>
        <end position="295"/>
    </location>
</feature>
<comment type="caution">
    <text evidence="17">The sequence shown here is derived from an EMBL/GenBank/DDBJ whole genome shotgun (WGS) entry which is preliminary data.</text>
</comment>
<keyword evidence="8" id="KW-0574">Periplasm</keyword>
<dbReference type="GO" id="GO:0005886">
    <property type="term" value="C:plasma membrane"/>
    <property type="evidence" value="ECO:0007669"/>
    <property type="project" value="UniProtKB-SubCell"/>
</dbReference>
<dbReference type="Gene3D" id="2.60.40.1220">
    <property type="match status" value="1"/>
</dbReference>
<evidence type="ECO:0000313" key="17">
    <source>
        <dbReference type="EMBL" id="MBR7838578.1"/>
    </source>
</evidence>
<evidence type="ECO:0000259" key="16">
    <source>
        <dbReference type="Pfam" id="PF05425"/>
    </source>
</evidence>
<reference evidence="17" key="1">
    <citation type="submission" date="2021-04" db="EMBL/GenBank/DDBJ databases">
        <title>Genome based classification of Actinospica acidithermotolerans sp. nov., an actinobacterium isolated from an Indonesian hot spring.</title>
        <authorList>
            <person name="Kusuma A.B."/>
            <person name="Putra K.E."/>
            <person name="Nafisah S."/>
            <person name="Loh J."/>
            <person name="Nouioui I."/>
            <person name="Goodfellow M."/>
        </authorList>
    </citation>
    <scope>NUCLEOTIDE SEQUENCE</scope>
    <source>
        <strain evidence="17">CSCA 57</strain>
    </source>
</reference>
<keyword evidence="11 13" id="KW-0472">Membrane</keyword>
<evidence type="ECO:0000256" key="12">
    <source>
        <dbReference type="ARBA" id="ARBA00070395"/>
    </source>
</evidence>
<dbReference type="PROSITE" id="PS51318">
    <property type="entry name" value="TAT"/>
    <property type="match status" value="1"/>
</dbReference>
<dbReference type="InterPro" id="IPR014756">
    <property type="entry name" value="Ig_E-set"/>
</dbReference>
<feature type="chain" id="PRO_5039367085" description="Protein YobA" evidence="14">
    <location>
        <begin position="41"/>
        <end position="584"/>
    </location>
</feature>
<evidence type="ECO:0000256" key="13">
    <source>
        <dbReference type="SAM" id="Phobius"/>
    </source>
</evidence>
<evidence type="ECO:0000256" key="6">
    <source>
        <dbReference type="ARBA" id="ARBA00022723"/>
    </source>
</evidence>
<feature type="domain" description="CopC" evidence="15">
    <location>
        <begin position="39"/>
        <end position="134"/>
    </location>
</feature>
<evidence type="ECO:0000256" key="1">
    <source>
        <dbReference type="ARBA" id="ARBA00004418"/>
    </source>
</evidence>
<dbReference type="SUPFAM" id="SSF81296">
    <property type="entry name" value="E set domains"/>
    <property type="match status" value="1"/>
</dbReference>
<gene>
    <name evidence="17" type="ORF">KDL01_35250</name>
</gene>
<dbReference type="AlphaFoldDB" id="A0A941EY43"/>
<evidence type="ECO:0000256" key="9">
    <source>
        <dbReference type="ARBA" id="ARBA00022989"/>
    </source>
</evidence>
<dbReference type="InterPro" id="IPR006311">
    <property type="entry name" value="TAT_signal"/>
</dbReference>
<name>A0A941EY43_9ACTN</name>
<dbReference type="RefSeq" id="WP_212533033.1">
    <property type="nucleotide sequence ID" value="NZ_JAGSOG010000304.1"/>
</dbReference>
<feature type="signal peptide" evidence="14">
    <location>
        <begin position="1"/>
        <end position="40"/>
    </location>
</feature>
<protein>
    <recommendedName>
        <fullName evidence="12">Protein YobA</fullName>
    </recommendedName>
</protein>
<evidence type="ECO:0000259" key="15">
    <source>
        <dbReference type="Pfam" id="PF04234"/>
    </source>
</evidence>
<feature type="transmembrane region" description="Helical" evidence="13">
    <location>
        <begin position="164"/>
        <end position="182"/>
    </location>
</feature>
<evidence type="ECO:0000256" key="11">
    <source>
        <dbReference type="ARBA" id="ARBA00023136"/>
    </source>
</evidence>
<keyword evidence="18" id="KW-1185">Reference proteome</keyword>
<accession>A0A941EY43</accession>
<feature type="domain" description="Copper resistance protein D" evidence="16">
    <location>
        <begin position="347"/>
        <end position="457"/>
    </location>
</feature>
<evidence type="ECO:0000256" key="7">
    <source>
        <dbReference type="ARBA" id="ARBA00022729"/>
    </source>
</evidence>
<keyword evidence="5 13" id="KW-0812">Transmembrane</keyword>
<evidence type="ECO:0000256" key="10">
    <source>
        <dbReference type="ARBA" id="ARBA00023008"/>
    </source>
</evidence>
<dbReference type="InterPro" id="IPR014755">
    <property type="entry name" value="Cu-Rt/internalin_Ig-like"/>
</dbReference>
<organism evidence="17 18">
    <name type="scientific">Actinospica durhamensis</name>
    <dbReference type="NCBI Taxonomy" id="1508375"/>
    <lineage>
        <taxon>Bacteria</taxon>
        <taxon>Bacillati</taxon>
        <taxon>Actinomycetota</taxon>
        <taxon>Actinomycetes</taxon>
        <taxon>Catenulisporales</taxon>
        <taxon>Actinospicaceae</taxon>
        <taxon>Actinospica</taxon>
    </lineage>
</organism>
<dbReference type="PANTHER" id="PTHR34820:SF4">
    <property type="entry name" value="INNER MEMBRANE PROTEIN YEBZ"/>
    <property type="match status" value="1"/>
</dbReference>
<comment type="similarity">
    <text evidence="3">Belongs to the CopC family.</text>
</comment>
<evidence type="ECO:0000313" key="18">
    <source>
        <dbReference type="Proteomes" id="UP000675781"/>
    </source>
</evidence>
<evidence type="ECO:0000256" key="14">
    <source>
        <dbReference type="SAM" id="SignalP"/>
    </source>
</evidence>
<dbReference type="Pfam" id="PF05425">
    <property type="entry name" value="CopD"/>
    <property type="match status" value="1"/>
</dbReference>
<evidence type="ECO:0000256" key="2">
    <source>
        <dbReference type="ARBA" id="ARBA00004651"/>
    </source>
</evidence>